<gene>
    <name evidence="1" type="ORF">MRATA1EN22A_LOCUS12151</name>
</gene>
<organism evidence="1 2">
    <name type="scientific">Rangifer tarandus platyrhynchus</name>
    <name type="common">Svalbard reindeer</name>
    <dbReference type="NCBI Taxonomy" id="3082113"/>
    <lineage>
        <taxon>Eukaryota</taxon>
        <taxon>Metazoa</taxon>
        <taxon>Chordata</taxon>
        <taxon>Craniata</taxon>
        <taxon>Vertebrata</taxon>
        <taxon>Euteleostomi</taxon>
        <taxon>Mammalia</taxon>
        <taxon>Eutheria</taxon>
        <taxon>Laurasiatheria</taxon>
        <taxon>Artiodactyla</taxon>
        <taxon>Ruminantia</taxon>
        <taxon>Pecora</taxon>
        <taxon>Cervidae</taxon>
        <taxon>Odocoileinae</taxon>
        <taxon>Rangifer</taxon>
    </lineage>
</organism>
<sequence length="133" mass="14329">MQEGRWRGGSPSPWAGLSPGTICTLNLVTWARWPGPSFMKTEWGWGWGQRAGLFSSFLLLTLLLLPQSINILLALNFLPSFLPSPPPSGNTRNCLQGCLLFIPVSPLPPSASSITTPVGMLSISSQHLSEGLL</sequence>
<proteinExistence type="predicted"/>
<accession>A0AC59YZN8</accession>
<evidence type="ECO:0000313" key="1">
    <source>
        <dbReference type="EMBL" id="CAN0107853.1"/>
    </source>
</evidence>
<reference evidence="1" key="1">
    <citation type="submission" date="2023-05" db="EMBL/GenBank/DDBJ databases">
        <authorList>
            <consortium name="ELIXIR-Norway"/>
        </authorList>
    </citation>
    <scope>NUCLEOTIDE SEQUENCE</scope>
</reference>
<evidence type="ECO:0000313" key="2">
    <source>
        <dbReference type="Proteomes" id="UP001162501"/>
    </source>
</evidence>
<protein>
    <submittedName>
        <fullName evidence="1">Uncharacterized protein</fullName>
    </submittedName>
</protein>
<name>A0AC59YZN8_RANTA</name>
<reference evidence="1" key="2">
    <citation type="submission" date="2025-03" db="EMBL/GenBank/DDBJ databases">
        <authorList>
            <consortium name="ELIXIR-Norway"/>
            <consortium name="Elixir Norway"/>
        </authorList>
    </citation>
    <scope>NUCLEOTIDE SEQUENCE</scope>
</reference>
<dbReference type="Proteomes" id="UP001162501">
    <property type="component" value="Chromosome 21"/>
</dbReference>
<dbReference type="EMBL" id="OX596105">
    <property type="protein sequence ID" value="CAN0107853.1"/>
    <property type="molecule type" value="Genomic_DNA"/>
</dbReference>